<evidence type="ECO:0000313" key="1">
    <source>
        <dbReference type="Proteomes" id="UP000887565"/>
    </source>
</evidence>
<proteinExistence type="predicted"/>
<protein>
    <submittedName>
        <fullName evidence="2">Uncharacterized protein</fullName>
    </submittedName>
</protein>
<dbReference type="Proteomes" id="UP000887565">
    <property type="component" value="Unplaced"/>
</dbReference>
<organism evidence="1 2">
    <name type="scientific">Romanomermis culicivorax</name>
    <name type="common">Nematode worm</name>
    <dbReference type="NCBI Taxonomy" id="13658"/>
    <lineage>
        <taxon>Eukaryota</taxon>
        <taxon>Metazoa</taxon>
        <taxon>Ecdysozoa</taxon>
        <taxon>Nematoda</taxon>
        <taxon>Enoplea</taxon>
        <taxon>Dorylaimia</taxon>
        <taxon>Mermithida</taxon>
        <taxon>Mermithoidea</taxon>
        <taxon>Mermithidae</taxon>
        <taxon>Romanomermis</taxon>
    </lineage>
</organism>
<sequence>MIDAEHYPMNIMSNTKKLTACLAPSMTANMASGCIWHNCRCRLGRPGIRWHTTTGWELWAPEATADMRMCV</sequence>
<name>A0A915JKF1_ROMCU</name>
<keyword evidence="1" id="KW-1185">Reference proteome</keyword>
<dbReference type="AlphaFoldDB" id="A0A915JKF1"/>
<dbReference type="WBParaSite" id="nRc.2.0.1.t26552-RA">
    <property type="protein sequence ID" value="nRc.2.0.1.t26552-RA"/>
    <property type="gene ID" value="nRc.2.0.1.g26552"/>
</dbReference>
<reference evidence="2" key="1">
    <citation type="submission" date="2022-11" db="UniProtKB">
        <authorList>
            <consortium name="WormBaseParasite"/>
        </authorList>
    </citation>
    <scope>IDENTIFICATION</scope>
</reference>
<accession>A0A915JKF1</accession>
<evidence type="ECO:0000313" key="2">
    <source>
        <dbReference type="WBParaSite" id="nRc.2.0.1.t26552-RA"/>
    </source>
</evidence>